<evidence type="ECO:0000256" key="10">
    <source>
        <dbReference type="ARBA" id="ARBA00023128"/>
    </source>
</evidence>
<accession>A0ABQ9JKL2</accession>
<protein>
    <recommendedName>
        <fullName evidence="5">NADH dehydrogenase [ubiquinone] 1 beta subcomplex subunit 7</fullName>
    </recommendedName>
</protein>
<proteinExistence type="inferred from homology"/>
<dbReference type="PROSITE" id="PS51808">
    <property type="entry name" value="CHCH"/>
    <property type="match status" value="1"/>
</dbReference>
<evidence type="ECO:0000256" key="4">
    <source>
        <dbReference type="ARBA" id="ARBA00008006"/>
    </source>
</evidence>
<evidence type="ECO:0000256" key="7">
    <source>
        <dbReference type="ARBA" id="ARBA00022660"/>
    </source>
</evidence>
<keyword evidence="12" id="KW-1015">Disulfide bond</keyword>
<reference evidence="13" key="1">
    <citation type="journal article" date="2023" name="Insect Mol. Biol.">
        <title>Genome sequencing provides insights into the evolution of gene families encoding plant cell wall-degrading enzymes in longhorned beetles.</title>
        <authorList>
            <person name="Shin N.R."/>
            <person name="Okamura Y."/>
            <person name="Kirsch R."/>
            <person name="Pauchet Y."/>
        </authorList>
    </citation>
    <scope>NUCLEOTIDE SEQUENCE</scope>
    <source>
        <strain evidence="13">MMC_N1</strain>
    </source>
</reference>
<comment type="caution">
    <text evidence="13">The sequence shown here is derived from an EMBL/GenBank/DDBJ whole genome shotgun (WGS) entry which is preliminary data.</text>
</comment>
<dbReference type="Pfam" id="PF05676">
    <property type="entry name" value="NDUF_B7"/>
    <property type="match status" value="1"/>
</dbReference>
<evidence type="ECO:0000256" key="8">
    <source>
        <dbReference type="ARBA" id="ARBA00022792"/>
    </source>
</evidence>
<keyword evidence="14" id="KW-1185">Reference proteome</keyword>
<keyword evidence="11" id="KW-0472">Membrane</keyword>
<evidence type="ECO:0000256" key="12">
    <source>
        <dbReference type="ARBA" id="ARBA00023157"/>
    </source>
</evidence>
<keyword evidence="6" id="KW-0813">Transport</keyword>
<evidence type="ECO:0000256" key="11">
    <source>
        <dbReference type="ARBA" id="ARBA00023136"/>
    </source>
</evidence>
<sequence length="128" mass="15053">MGNAVGTYPVNGFKLYFHPEVTPSPYEEPTFDPNLGFAGKRKPRVMVATEEEMRSAKLALEDRDYCAHVLLKFRKCRRDNFPFVVKCEHEKHAYLNCQNDDFLLRAKEYERERRLRVRAVAEQKAQEV</sequence>
<keyword evidence="7" id="KW-0679">Respiratory chain</keyword>
<evidence type="ECO:0000256" key="6">
    <source>
        <dbReference type="ARBA" id="ARBA00022448"/>
    </source>
</evidence>
<comment type="function">
    <text evidence="1">Accessory subunit of the mitochondrial membrane respiratory chain NADH dehydrogenase (Complex I), that is believed not to be involved in catalysis. Complex I functions in the transfer of electrons from NADH to the respiratory chain. The immediate electron acceptor for the enzyme is believed to be ubiquinone.</text>
</comment>
<dbReference type="PANTHER" id="PTHR20900:SF0">
    <property type="entry name" value="NADH DEHYDROGENASE [UBIQUINONE] 1 BETA SUBCOMPLEX SUBUNIT 7"/>
    <property type="match status" value="1"/>
</dbReference>
<evidence type="ECO:0000256" key="9">
    <source>
        <dbReference type="ARBA" id="ARBA00022982"/>
    </source>
</evidence>
<evidence type="ECO:0000313" key="13">
    <source>
        <dbReference type="EMBL" id="KAJ8978446.1"/>
    </source>
</evidence>
<evidence type="ECO:0000256" key="5">
    <source>
        <dbReference type="ARBA" id="ARBA00018677"/>
    </source>
</evidence>
<dbReference type="InterPro" id="IPR008698">
    <property type="entry name" value="NDUB7"/>
</dbReference>
<comment type="similarity">
    <text evidence="4">Belongs to the complex I NDUFB7 subunit family.</text>
</comment>
<gene>
    <name evidence="13" type="ORF">NQ317_017649</name>
</gene>
<dbReference type="PANTHER" id="PTHR20900">
    <property type="entry name" value="NADH:UBIQUINONE OXIDOREDUCTASE B18-LIKE SUBUNIT"/>
    <property type="match status" value="1"/>
</dbReference>
<comment type="subcellular location">
    <subcellularLocation>
        <location evidence="3">Mitochondrion inner membrane</location>
        <topology evidence="3">Peripheral membrane protein</topology>
    </subcellularLocation>
    <subcellularLocation>
        <location evidence="2">Mitochondrion intermembrane space</location>
    </subcellularLocation>
</comment>
<organism evidence="13 14">
    <name type="scientific">Molorchus minor</name>
    <dbReference type="NCBI Taxonomy" id="1323400"/>
    <lineage>
        <taxon>Eukaryota</taxon>
        <taxon>Metazoa</taxon>
        <taxon>Ecdysozoa</taxon>
        <taxon>Arthropoda</taxon>
        <taxon>Hexapoda</taxon>
        <taxon>Insecta</taxon>
        <taxon>Pterygota</taxon>
        <taxon>Neoptera</taxon>
        <taxon>Endopterygota</taxon>
        <taxon>Coleoptera</taxon>
        <taxon>Polyphaga</taxon>
        <taxon>Cucujiformia</taxon>
        <taxon>Chrysomeloidea</taxon>
        <taxon>Cerambycidae</taxon>
        <taxon>Lamiinae</taxon>
        <taxon>Monochamini</taxon>
        <taxon>Molorchus</taxon>
    </lineage>
</organism>
<evidence type="ECO:0000256" key="3">
    <source>
        <dbReference type="ARBA" id="ARBA00004637"/>
    </source>
</evidence>
<dbReference type="Proteomes" id="UP001162164">
    <property type="component" value="Unassembled WGS sequence"/>
</dbReference>
<evidence type="ECO:0000256" key="1">
    <source>
        <dbReference type="ARBA" id="ARBA00003195"/>
    </source>
</evidence>
<dbReference type="EMBL" id="JAPWTJ010000438">
    <property type="protein sequence ID" value="KAJ8978446.1"/>
    <property type="molecule type" value="Genomic_DNA"/>
</dbReference>
<evidence type="ECO:0000313" key="14">
    <source>
        <dbReference type="Proteomes" id="UP001162164"/>
    </source>
</evidence>
<keyword evidence="10" id="KW-0496">Mitochondrion</keyword>
<keyword evidence="8" id="KW-0999">Mitochondrion inner membrane</keyword>
<keyword evidence="9" id="KW-0249">Electron transport</keyword>
<evidence type="ECO:0000256" key="2">
    <source>
        <dbReference type="ARBA" id="ARBA00004569"/>
    </source>
</evidence>
<name>A0ABQ9JKL2_9CUCU</name>